<dbReference type="AlphaFoldDB" id="A0A6A6TGA5"/>
<keyword evidence="2" id="KW-1185">Reference proteome</keyword>
<dbReference type="EMBL" id="MU004315">
    <property type="protein sequence ID" value="KAF2658361.1"/>
    <property type="molecule type" value="Genomic_DNA"/>
</dbReference>
<evidence type="ECO:0000313" key="2">
    <source>
        <dbReference type="Proteomes" id="UP000799324"/>
    </source>
</evidence>
<dbReference type="Gene3D" id="3.30.70.100">
    <property type="match status" value="1"/>
</dbReference>
<dbReference type="InterPro" id="IPR011008">
    <property type="entry name" value="Dimeric_a/b-barrel"/>
</dbReference>
<reference evidence="1" key="1">
    <citation type="journal article" date="2020" name="Stud. Mycol.">
        <title>101 Dothideomycetes genomes: a test case for predicting lifestyles and emergence of pathogens.</title>
        <authorList>
            <person name="Haridas S."/>
            <person name="Albert R."/>
            <person name="Binder M."/>
            <person name="Bloem J."/>
            <person name="Labutti K."/>
            <person name="Salamov A."/>
            <person name="Andreopoulos B."/>
            <person name="Baker S."/>
            <person name="Barry K."/>
            <person name="Bills G."/>
            <person name="Bluhm B."/>
            <person name="Cannon C."/>
            <person name="Castanera R."/>
            <person name="Culley D."/>
            <person name="Daum C."/>
            <person name="Ezra D."/>
            <person name="Gonzalez J."/>
            <person name="Henrissat B."/>
            <person name="Kuo A."/>
            <person name="Liang C."/>
            <person name="Lipzen A."/>
            <person name="Lutzoni F."/>
            <person name="Magnuson J."/>
            <person name="Mondo S."/>
            <person name="Nolan M."/>
            <person name="Ohm R."/>
            <person name="Pangilinan J."/>
            <person name="Park H.-J."/>
            <person name="Ramirez L."/>
            <person name="Alfaro M."/>
            <person name="Sun H."/>
            <person name="Tritt A."/>
            <person name="Yoshinaga Y."/>
            <person name="Zwiers L.-H."/>
            <person name="Turgeon B."/>
            <person name="Goodwin S."/>
            <person name="Spatafora J."/>
            <person name="Crous P."/>
            <person name="Grigoriev I."/>
        </authorList>
    </citation>
    <scope>NUCLEOTIDE SEQUENCE</scope>
    <source>
        <strain evidence="1">CBS 122681</strain>
    </source>
</reference>
<sequence>MQEAFESSIHTFHATSTLSNSGRNSTVTFHLVTMAFALIPTPVHESQAKLDSFLSLINDIAEVTYANEPNNVSYCWFRKSTLDDCDGYECCGFEVYADEDALTQTHRASAEYKRMRSVAAEDGLFMRPTDLIFLEPLCENGFMVKESNDVRFGLPSTKDTLVVVRKYNTQDKDAVTRLTKTLYTLAEQAAGEDGLLSFMPLKRRDGISEISVLERYARQSPDGRRMLYWC</sequence>
<gene>
    <name evidence="1" type="ORF">K491DRAFT_265557</name>
</gene>
<dbReference type="PANTHER" id="PTHR40624">
    <property type="entry name" value="BIOSYNTHESIS MONOOXYGENASE, PUTATIVE (AFU_ORTHOLOGUE AFUA_1G12025)-RELATED"/>
    <property type="match status" value="1"/>
</dbReference>
<dbReference type="SUPFAM" id="SSF54909">
    <property type="entry name" value="Dimeric alpha+beta barrel"/>
    <property type="match status" value="1"/>
</dbReference>
<accession>A0A6A6TGA5</accession>
<dbReference type="OrthoDB" id="3721493at2759"/>
<dbReference type="Proteomes" id="UP000799324">
    <property type="component" value="Unassembled WGS sequence"/>
</dbReference>
<protein>
    <recommendedName>
        <fullName evidence="3">ABM domain-containing protein</fullName>
    </recommendedName>
</protein>
<proteinExistence type="predicted"/>
<dbReference type="PANTHER" id="PTHR40624:SF1">
    <property type="entry name" value="BIOSYNTHESIS MONOOXYGENASE, PUTATIVE (AFU_ORTHOLOGUE AFUA_1G12025)-RELATED"/>
    <property type="match status" value="1"/>
</dbReference>
<evidence type="ECO:0008006" key="3">
    <source>
        <dbReference type="Google" id="ProtNLM"/>
    </source>
</evidence>
<name>A0A6A6TGA5_9PLEO</name>
<organism evidence="1 2">
    <name type="scientific">Lophiostoma macrostomum CBS 122681</name>
    <dbReference type="NCBI Taxonomy" id="1314788"/>
    <lineage>
        <taxon>Eukaryota</taxon>
        <taxon>Fungi</taxon>
        <taxon>Dikarya</taxon>
        <taxon>Ascomycota</taxon>
        <taxon>Pezizomycotina</taxon>
        <taxon>Dothideomycetes</taxon>
        <taxon>Pleosporomycetidae</taxon>
        <taxon>Pleosporales</taxon>
        <taxon>Lophiostomataceae</taxon>
        <taxon>Lophiostoma</taxon>
    </lineage>
</organism>
<evidence type="ECO:0000313" key="1">
    <source>
        <dbReference type="EMBL" id="KAF2658361.1"/>
    </source>
</evidence>